<dbReference type="Gene3D" id="3.40.50.150">
    <property type="entry name" value="Vaccinia Virus protein VP39"/>
    <property type="match status" value="1"/>
</dbReference>
<evidence type="ECO:0000313" key="1">
    <source>
        <dbReference type="EMBL" id="MER2492181.1"/>
    </source>
</evidence>
<dbReference type="RefSeq" id="WP_350401686.1">
    <property type="nucleotide sequence ID" value="NZ_JBELOE010000200.1"/>
</dbReference>
<accession>A0ABV1RGW0</accession>
<keyword evidence="2" id="KW-1185">Reference proteome</keyword>
<dbReference type="InterPro" id="IPR029063">
    <property type="entry name" value="SAM-dependent_MTases_sf"/>
</dbReference>
<comment type="caution">
    <text evidence="1">The sequence shown here is derived from an EMBL/GenBank/DDBJ whole genome shotgun (WGS) entry which is preliminary data.</text>
</comment>
<gene>
    <name evidence="1" type="ORF">ABS311_09835</name>
</gene>
<dbReference type="Proteomes" id="UP001467690">
    <property type="component" value="Unassembled WGS sequence"/>
</dbReference>
<evidence type="ECO:0008006" key="3">
    <source>
        <dbReference type="Google" id="ProtNLM"/>
    </source>
</evidence>
<dbReference type="EMBL" id="JBELOE010000200">
    <property type="protein sequence ID" value="MER2492181.1"/>
    <property type="molecule type" value="Genomic_DNA"/>
</dbReference>
<organism evidence="1 2">
    <name type="scientific">Catenovulum sediminis</name>
    <dbReference type="NCBI Taxonomy" id="1740262"/>
    <lineage>
        <taxon>Bacteria</taxon>
        <taxon>Pseudomonadati</taxon>
        <taxon>Pseudomonadota</taxon>
        <taxon>Gammaproteobacteria</taxon>
        <taxon>Alteromonadales</taxon>
        <taxon>Alteromonadaceae</taxon>
        <taxon>Catenovulum</taxon>
    </lineage>
</organism>
<reference evidence="1 2" key="1">
    <citation type="submission" date="2024-06" db="EMBL/GenBank/DDBJ databases">
        <authorList>
            <person name="Chen R.Y."/>
        </authorList>
    </citation>
    <scope>NUCLEOTIDE SEQUENCE [LARGE SCALE GENOMIC DNA]</scope>
    <source>
        <strain evidence="1 2">D2</strain>
    </source>
</reference>
<protein>
    <recommendedName>
        <fullName evidence="3">Methyltransferase domain-containing protein</fullName>
    </recommendedName>
</protein>
<proteinExistence type="predicted"/>
<dbReference type="SUPFAM" id="SSF53335">
    <property type="entry name" value="S-adenosyl-L-methionine-dependent methyltransferases"/>
    <property type="match status" value="1"/>
</dbReference>
<sequence length="279" mass="32322">MTNAEKMDTSKKHENLVAYEGVELLSNFSPSEFERYCDHKLSTCDKHIQFIKNYCLSSNWQGVVCEVGSGNSKLLYRLELEKLLTCGYGVEASYSRYQFAQKFKNYVASTKVKNINSDLFDLQPLQQCDMIIGVDVILQLISPMSDNAEQQLLSWCFTSLKEQGYLLLEMVDYSSIVAQLPLNDGMLQTWKKFPHSDPFEYILCKVFENENRDLRWEKTFLKRNSLDKEYSTNILRPYSKSQIINLLKETGFAQVSIFDKWCDDGEVDDNGEYIVLAQK</sequence>
<evidence type="ECO:0000313" key="2">
    <source>
        <dbReference type="Proteomes" id="UP001467690"/>
    </source>
</evidence>
<name>A0ABV1RGW0_9ALTE</name>